<accession>A0A8R1U763</accession>
<name>A0A2A6C0K0_PRIPA</name>
<organism evidence="1 2">
    <name type="scientific">Pristionchus pacificus</name>
    <name type="common">Parasitic nematode worm</name>
    <dbReference type="NCBI Taxonomy" id="54126"/>
    <lineage>
        <taxon>Eukaryota</taxon>
        <taxon>Metazoa</taxon>
        <taxon>Ecdysozoa</taxon>
        <taxon>Nematoda</taxon>
        <taxon>Chromadorea</taxon>
        <taxon>Rhabditida</taxon>
        <taxon>Rhabditina</taxon>
        <taxon>Diplogasteromorpha</taxon>
        <taxon>Diplogasteroidea</taxon>
        <taxon>Neodiplogasteridae</taxon>
        <taxon>Pristionchus</taxon>
    </lineage>
</organism>
<reference evidence="2" key="1">
    <citation type="journal article" date="2008" name="Nat. Genet.">
        <title>The Pristionchus pacificus genome provides a unique perspective on nematode lifestyle and parasitism.</title>
        <authorList>
            <person name="Dieterich C."/>
            <person name="Clifton S.W."/>
            <person name="Schuster L.N."/>
            <person name="Chinwalla A."/>
            <person name="Delehaunty K."/>
            <person name="Dinkelacker I."/>
            <person name="Fulton L."/>
            <person name="Fulton R."/>
            <person name="Godfrey J."/>
            <person name="Minx P."/>
            <person name="Mitreva M."/>
            <person name="Roeseler W."/>
            <person name="Tian H."/>
            <person name="Witte H."/>
            <person name="Yang S.P."/>
            <person name="Wilson R.K."/>
            <person name="Sommer R.J."/>
        </authorList>
    </citation>
    <scope>NUCLEOTIDE SEQUENCE [LARGE SCALE GENOMIC DNA]</scope>
    <source>
        <strain evidence="2">PS312</strain>
    </source>
</reference>
<accession>A0A2A6C0K0</accession>
<proteinExistence type="predicted"/>
<keyword evidence="2" id="KW-1185">Reference proteome</keyword>
<evidence type="ECO:0000313" key="2">
    <source>
        <dbReference type="Proteomes" id="UP000005239"/>
    </source>
</evidence>
<reference evidence="1" key="2">
    <citation type="submission" date="2022-06" db="UniProtKB">
        <authorList>
            <consortium name="EnsemblMetazoa"/>
        </authorList>
    </citation>
    <scope>IDENTIFICATION</scope>
    <source>
        <strain evidence="1">PS312</strain>
    </source>
</reference>
<sequence>MRLLFSLGPNSARTKADIHREMSNGKVTVKKEEVDDEIQIVHVKLRAPAVAPTEPQPPTATAFCSARQNLVSTSVRHLAKDAPPCDFDKEYFNGRMLQSGCPRQCSGSFLSRFAREQHYRKHHYNIYYTLTRPSVGRAKYWMRVQLGEQNRENRVCVRCVVAFDNADYYAGRGELLTHMRQAHPLSFEVLVHKYAEVAQWGIPDSEIHPALQAAMTEMAFAPCVASLTSTLRSSAAAAAPVAATSAPAAMQQLYWRGQPSIAACPRGCDGGIPSQDSTTTRVKHYKKYHYNIYYAMAFRRNLRMWTVEERWMCVRLGDAGDSRACVLCMTTASARVLFFWNRRSLAQHMQMYIEISRFRAPDSALHHFLQDAMAAAGITRFTPVAAAANTGVATATLHHARAAPISIAKANHHYNVYYYLIPANNRPPSWPQYDQWMHCHFGNHAKEPRVCVRCVGDARHSADYNSREELIRHMLQAHPVESLALARVYASVRPPSTDRDEEAHLILMRAALPAD</sequence>
<dbReference type="AlphaFoldDB" id="A0A2A6C0K0"/>
<gene>
    <name evidence="1" type="primary">WBGene00099039</name>
</gene>
<dbReference type="Proteomes" id="UP000005239">
    <property type="component" value="Unassembled WGS sequence"/>
</dbReference>
<protein>
    <submittedName>
        <fullName evidence="1">Uncharacterized protein</fullName>
    </submittedName>
</protein>
<dbReference type="EnsemblMetazoa" id="PPA09485.1">
    <property type="protein sequence ID" value="PPA09485.1"/>
    <property type="gene ID" value="WBGene00099039"/>
</dbReference>
<evidence type="ECO:0000313" key="1">
    <source>
        <dbReference type="EnsemblMetazoa" id="PPA09485.1"/>
    </source>
</evidence>